<evidence type="ECO:0000313" key="3">
    <source>
        <dbReference type="Proteomes" id="UP000034350"/>
    </source>
</evidence>
<dbReference type="OMA" id="CTILLRM"/>
<name>A0A0F9ZDU0_9MICR</name>
<protein>
    <submittedName>
        <fullName evidence="2">Uncharacterized protein</fullName>
    </submittedName>
</protein>
<accession>A0A0F9ZDU0</accession>
<feature type="coiled-coil region" evidence="1">
    <location>
        <begin position="8"/>
        <end position="70"/>
    </location>
</feature>
<evidence type="ECO:0000256" key="1">
    <source>
        <dbReference type="SAM" id="Coils"/>
    </source>
</evidence>
<keyword evidence="1" id="KW-0175">Coiled coil</keyword>
<dbReference type="Proteomes" id="UP000034350">
    <property type="component" value="Unassembled WGS sequence"/>
</dbReference>
<sequence length="161" mass="19350">MDLHLKKLEEFISENKKLYNLNIKLKEQLNQANKKVIELETNVATLDSTIYRLKKEVRNLEHDLKSKEKVIQNNILFMKSEYKRKDILNNKLIGSTKDTKIIELKKEVNLLFHRNNLLCEFIKNLFDKKDLDFLLFYKLLEISDKKNIELFLEDYKDDLTN</sequence>
<dbReference type="EMBL" id="JPQZ01000014">
    <property type="protein sequence ID" value="KKO75699.1"/>
    <property type="molecule type" value="Genomic_DNA"/>
</dbReference>
<reference evidence="2 3" key="1">
    <citation type="journal article" date="2015" name="Environ. Microbiol.">
        <title>Genome analyses suggest the presence of polyploidy and recent human-driven expansions in eight global populations of the honeybee pathogen Nosema ceranae.</title>
        <authorList>
            <person name="Pelin A."/>
            <person name="Selman M."/>
            <person name="Aris-Brosou S."/>
            <person name="Farinelli L."/>
            <person name="Corradi N."/>
        </authorList>
    </citation>
    <scope>NUCLEOTIDE SEQUENCE [LARGE SCALE GENOMIC DNA]</scope>
    <source>
        <strain evidence="2 3">PA08 1199</strain>
    </source>
</reference>
<dbReference type="RefSeq" id="XP_024331441.1">
    <property type="nucleotide sequence ID" value="XM_024474027.1"/>
</dbReference>
<proteinExistence type="predicted"/>
<dbReference type="VEuPathDB" id="MicrosporidiaDB:NCER_100024"/>
<evidence type="ECO:0000313" key="2">
    <source>
        <dbReference type="EMBL" id="KKO75699.1"/>
    </source>
</evidence>
<gene>
    <name evidence="2" type="ORF">AAJ76_1400039968</name>
</gene>
<dbReference type="AlphaFoldDB" id="A0A0F9ZDU0"/>
<comment type="caution">
    <text evidence="2">The sequence shown here is derived from an EMBL/GenBank/DDBJ whole genome shotgun (WGS) entry which is preliminary data.</text>
</comment>
<organism evidence="2 3">
    <name type="scientific">Vairimorpha ceranae</name>
    <dbReference type="NCBI Taxonomy" id="40302"/>
    <lineage>
        <taxon>Eukaryota</taxon>
        <taxon>Fungi</taxon>
        <taxon>Fungi incertae sedis</taxon>
        <taxon>Microsporidia</taxon>
        <taxon>Nosematidae</taxon>
        <taxon>Vairimorpha</taxon>
    </lineage>
</organism>
<dbReference type="VEuPathDB" id="MicrosporidiaDB:AAJ76_1400039968"/>
<dbReference type="OrthoDB" id="2191172at2759"/>
<dbReference type="GeneID" id="36318930"/>
<keyword evidence="3" id="KW-1185">Reference proteome</keyword>
<dbReference type="VEuPathDB" id="MicrosporidiaDB:G9O61_00g011450"/>